<accession>A0A914GTB1</accession>
<sequence length="100" mass="11162">MLCRAKVVVKMEKYQKQQQQNFRAKMGHRLASVTSSVAPRQIIYTKNGERLDTANLFVSFVDDLFPCVSLFGHRGKVEASSAGLTLNLKTDSDEEEAPGQ</sequence>
<proteinExistence type="predicted"/>
<dbReference type="InterPro" id="IPR043136">
    <property type="entry name" value="B30.2/SPRY_sf"/>
</dbReference>
<reference evidence="2" key="1">
    <citation type="submission" date="2022-11" db="UniProtKB">
        <authorList>
            <consortium name="WormBaseParasite"/>
        </authorList>
    </citation>
    <scope>IDENTIFICATION</scope>
</reference>
<name>A0A914GTB1_GLORO</name>
<dbReference type="Proteomes" id="UP000887572">
    <property type="component" value="Unplaced"/>
</dbReference>
<dbReference type="AlphaFoldDB" id="A0A914GTB1"/>
<dbReference type="Gene3D" id="2.60.120.920">
    <property type="match status" value="1"/>
</dbReference>
<evidence type="ECO:0000313" key="2">
    <source>
        <dbReference type="WBParaSite" id="Gr19_v10_g10558.t1"/>
    </source>
</evidence>
<dbReference type="WBParaSite" id="Gr19_v10_g10558.t1">
    <property type="protein sequence ID" value="Gr19_v10_g10558.t1"/>
    <property type="gene ID" value="Gr19_v10_g10558"/>
</dbReference>
<evidence type="ECO:0000313" key="1">
    <source>
        <dbReference type="Proteomes" id="UP000887572"/>
    </source>
</evidence>
<protein>
    <submittedName>
        <fullName evidence="2">Uncharacterized protein</fullName>
    </submittedName>
</protein>
<keyword evidence="1" id="KW-1185">Reference proteome</keyword>
<organism evidence="1 2">
    <name type="scientific">Globodera rostochiensis</name>
    <name type="common">Golden nematode worm</name>
    <name type="synonym">Heterodera rostochiensis</name>
    <dbReference type="NCBI Taxonomy" id="31243"/>
    <lineage>
        <taxon>Eukaryota</taxon>
        <taxon>Metazoa</taxon>
        <taxon>Ecdysozoa</taxon>
        <taxon>Nematoda</taxon>
        <taxon>Chromadorea</taxon>
        <taxon>Rhabditida</taxon>
        <taxon>Tylenchina</taxon>
        <taxon>Tylenchomorpha</taxon>
        <taxon>Tylenchoidea</taxon>
        <taxon>Heteroderidae</taxon>
        <taxon>Heteroderinae</taxon>
        <taxon>Globodera</taxon>
    </lineage>
</organism>